<proteinExistence type="predicted"/>
<dbReference type="EMBL" id="WIVV01000100">
    <property type="protein sequence ID" value="MQU44539.1"/>
    <property type="molecule type" value="Genomic_DNA"/>
</dbReference>
<dbReference type="FunFam" id="3.30.565.10:FF:000010">
    <property type="entry name" value="Sensor histidine kinase RcsC"/>
    <property type="match status" value="1"/>
</dbReference>
<dbReference type="EC" id="2.7.13.3" evidence="3"/>
<evidence type="ECO:0000256" key="3">
    <source>
        <dbReference type="ARBA" id="ARBA00012438"/>
    </source>
</evidence>
<dbReference type="SUPFAM" id="SSF55874">
    <property type="entry name" value="ATPase domain of HSP90 chaperone/DNA topoisomerase II/histidine kinase"/>
    <property type="match status" value="1"/>
</dbReference>
<dbReference type="SUPFAM" id="SSF52172">
    <property type="entry name" value="CheY-like"/>
    <property type="match status" value="1"/>
</dbReference>
<dbReference type="CDD" id="cd00088">
    <property type="entry name" value="HPT"/>
    <property type="match status" value="1"/>
</dbReference>
<keyword evidence="9" id="KW-0418">Kinase</keyword>
<evidence type="ECO:0000313" key="19">
    <source>
        <dbReference type="EMBL" id="MQU44539.1"/>
    </source>
</evidence>
<dbReference type="InterPro" id="IPR008207">
    <property type="entry name" value="Sig_transdc_His_kin_Hpt_dom"/>
</dbReference>
<evidence type="ECO:0000256" key="6">
    <source>
        <dbReference type="ARBA" id="ARBA00022553"/>
    </source>
</evidence>
<evidence type="ECO:0000256" key="9">
    <source>
        <dbReference type="ARBA" id="ARBA00022777"/>
    </source>
</evidence>
<dbReference type="PANTHER" id="PTHR43047:SF72">
    <property type="entry name" value="OSMOSENSING HISTIDINE PROTEIN KINASE SLN1"/>
    <property type="match status" value="1"/>
</dbReference>
<evidence type="ECO:0000256" key="4">
    <source>
        <dbReference type="ARBA" id="ARBA00022475"/>
    </source>
</evidence>
<keyword evidence="8" id="KW-0812">Transmembrane</keyword>
<dbReference type="PROSITE" id="PS50110">
    <property type="entry name" value="RESPONSE_REGULATORY"/>
    <property type="match status" value="1"/>
</dbReference>
<keyword evidence="13" id="KW-0472">Membrane</keyword>
<evidence type="ECO:0000259" key="18">
    <source>
        <dbReference type="PROSITE" id="PS50894"/>
    </source>
</evidence>
<evidence type="ECO:0000256" key="2">
    <source>
        <dbReference type="ARBA" id="ARBA00004429"/>
    </source>
</evidence>
<keyword evidence="11" id="KW-1133">Transmembrane helix</keyword>
<dbReference type="RefSeq" id="WP_153356866.1">
    <property type="nucleotide sequence ID" value="NZ_JAZHWN010000101.1"/>
</dbReference>
<organism evidence="19 20">
    <name type="scientific">Pseudomonas helleri</name>
    <dbReference type="NCBI Taxonomy" id="1608996"/>
    <lineage>
        <taxon>Bacteria</taxon>
        <taxon>Pseudomonadati</taxon>
        <taxon>Pseudomonadota</taxon>
        <taxon>Gammaproteobacteria</taxon>
        <taxon>Pseudomonadales</taxon>
        <taxon>Pseudomonadaceae</taxon>
        <taxon>Pseudomonas</taxon>
    </lineage>
</organism>
<protein>
    <recommendedName>
        <fullName evidence="3">histidine kinase</fullName>
        <ecNumber evidence="3">2.7.13.3</ecNumber>
    </recommendedName>
</protein>
<reference evidence="19 20" key="1">
    <citation type="submission" date="2019-10" db="EMBL/GenBank/DDBJ databases">
        <title>Evaluation of single-gene subtyping targets for Pseudomonas.</title>
        <authorList>
            <person name="Reichler S.J."/>
            <person name="Orsi R.H."/>
            <person name="Wiedmann M."/>
            <person name="Martin N.H."/>
            <person name="Murphy S.I."/>
        </authorList>
    </citation>
    <scope>NUCLEOTIDE SEQUENCE [LARGE SCALE GENOMIC DNA]</scope>
    <source>
        <strain evidence="19 20">FSL R10-1876</strain>
    </source>
</reference>
<keyword evidence="10" id="KW-0547">Nucleotide-binding</keyword>
<dbReference type="PRINTS" id="PR00344">
    <property type="entry name" value="BCTRLSENSOR"/>
</dbReference>
<dbReference type="InterPro" id="IPR001789">
    <property type="entry name" value="Sig_transdc_resp-reg_receiver"/>
</dbReference>
<dbReference type="CDD" id="cd17546">
    <property type="entry name" value="REC_hyHK_CKI1_RcsC-like"/>
    <property type="match status" value="1"/>
</dbReference>
<evidence type="ECO:0000259" key="17">
    <source>
        <dbReference type="PROSITE" id="PS50110"/>
    </source>
</evidence>
<dbReference type="PANTHER" id="PTHR43047">
    <property type="entry name" value="TWO-COMPONENT HISTIDINE PROTEIN KINASE"/>
    <property type="match status" value="1"/>
</dbReference>
<dbReference type="SMART" id="SM00387">
    <property type="entry name" value="HATPase_c"/>
    <property type="match status" value="1"/>
</dbReference>
<dbReference type="InterPro" id="IPR036641">
    <property type="entry name" value="HPT_dom_sf"/>
</dbReference>
<keyword evidence="12" id="KW-0902">Two-component regulatory system</keyword>
<dbReference type="Gene3D" id="3.40.50.2300">
    <property type="match status" value="1"/>
</dbReference>
<feature type="domain" description="HPt" evidence="18">
    <location>
        <begin position="382"/>
        <end position="475"/>
    </location>
</feature>
<evidence type="ECO:0000256" key="5">
    <source>
        <dbReference type="ARBA" id="ARBA00022519"/>
    </source>
</evidence>
<comment type="catalytic activity">
    <reaction evidence="1">
        <text>ATP + protein L-histidine = ADP + protein N-phospho-L-histidine.</text>
        <dbReference type="EC" id="2.7.13.3"/>
    </reaction>
</comment>
<dbReference type="Gene3D" id="1.20.120.160">
    <property type="entry name" value="HPT domain"/>
    <property type="match status" value="1"/>
</dbReference>
<dbReference type="InterPro" id="IPR005467">
    <property type="entry name" value="His_kinase_dom"/>
</dbReference>
<keyword evidence="10" id="KW-0067">ATP-binding</keyword>
<dbReference type="SMART" id="SM00448">
    <property type="entry name" value="REC"/>
    <property type="match status" value="1"/>
</dbReference>
<dbReference type="Gene3D" id="3.30.565.10">
    <property type="entry name" value="Histidine kinase-like ATPase, C-terminal domain"/>
    <property type="match status" value="1"/>
</dbReference>
<dbReference type="GO" id="GO:0005886">
    <property type="term" value="C:plasma membrane"/>
    <property type="evidence" value="ECO:0007669"/>
    <property type="project" value="UniProtKB-SubCell"/>
</dbReference>
<dbReference type="InterPro" id="IPR003594">
    <property type="entry name" value="HATPase_dom"/>
</dbReference>
<evidence type="ECO:0000256" key="1">
    <source>
        <dbReference type="ARBA" id="ARBA00000085"/>
    </source>
</evidence>
<evidence type="ECO:0000256" key="13">
    <source>
        <dbReference type="ARBA" id="ARBA00023136"/>
    </source>
</evidence>
<evidence type="ECO:0000256" key="10">
    <source>
        <dbReference type="ARBA" id="ARBA00022840"/>
    </source>
</evidence>
<dbReference type="CDD" id="cd16922">
    <property type="entry name" value="HATPase_EvgS-ArcB-TorS-like"/>
    <property type="match status" value="1"/>
</dbReference>
<dbReference type="InterPro" id="IPR011006">
    <property type="entry name" value="CheY-like_superfamily"/>
</dbReference>
<dbReference type="Pfam" id="PF00072">
    <property type="entry name" value="Response_reg"/>
    <property type="match status" value="1"/>
</dbReference>
<evidence type="ECO:0000259" key="16">
    <source>
        <dbReference type="PROSITE" id="PS50109"/>
    </source>
</evidence>
<dbReference type="Pfam" id="PF02518">
    <property type="entry name" value="HATPase_c"/>
    <property type="match status" value="1"/>
</dbReference>
<dbReference type="Proteomes" id="UP000466863">
    <property type="component" value="Unassembled WGS sequence"/>
</dbReference>
<feature type="domain" description="Response regulatory" evidence="17">
    <location>
        <begin position="232"/>
        <end position="351"/>
    </location>
</feature>
<keyword evidence="4" id="KW-1003">Cell membrane</keyword>
<evidence type="ECO:0000256" key="14">
    <source>
        <dbReference type="PROSITE-ProRule" id="PRU00110"/>
    </source>
</evidence>
<dbReference type="InterPro" id="IPR004358">
    <property type="entry name" value="Sig_transdc_His_kin-like_C"/>
</dbReference>
<evidence type="ECO:0000313" key="20">
    <source>
        <dbReference type="Proteomes" id="UP000466863"/>
    </source>
</evidence>
<dbReference type="GO" id="GO:0009927">
    <property type="term" value="F:histidine phosphotransfer kinase activity"/>
    <property type="evidence" value="ECO:0007669"/>
    <property type="project" value="TreeGrafter"/>
</dbReference>
<dbReference type="AlphaFoldDB" id="A0A6I1WSU6"/>
<dbReference type="Pfam" id="PF01627">
    <property type="entry name" value="Hpt"/>
    <property type="match status" value="1"/>
</dbReference>
<accession>A0A6I1WSU6</accession>
<feature type="domain" description="Histidine kinase" evidence="16">
    <location>
        <begin position="1"/>
        <end position="210"/>
    </location>
</feature>
<gene>
    <name evidence="19" type="ORF">GHO28_18785</name>
</gene>
<evidence type="ECO:0000256" key="15">
    <source>
        <dbReference type="PROSITE-ProRule" id="PRU00169"/>
    </source>
</evidence>
<feature type="modified residue" description="4-aspartylphosphate" evidence="15">
    <location>
        <position position="281"/>
    </location>
</feature>
<feature type="modified residue" description="Phosphohistidine" evidence="14">
    <location>
        <position position="421"/>
    </location>
</feature>
<dbReference type="PROSITE" id="PS50109">
    <property type="entry name" value="HIS_KIN"/>
    <property type="match status" value="1"/>
</dbReference>
<keyword evidence="7" id="KW-0808">Transferase</keyword>
<keyword evidence="5" id="KW-0997">Cell inner membrane</keyword>
<comment type="caution">
    <text evidence="19">The sequence shown here is derived from an EMBL/GenBank/DDBJ whole genome shotgun (WGS) entry which is preliminary data.</text>
</comment>
<dbReference type="SUPFAM" id="SSF47226">
    <property type="entry name" value="Histidine-containing phosphotransfer domain, HPT domain"/>
    <property type="match status" value="1"/>
</dbReference>
<sequence>MLELAMKKADQGVMDRLAIEVASGAARELLELIGDILDIARIESGHLSLSPKRANVQALVMSVVRMFDGLARQKHLSLVYEPATSAADIDVLIDPMRFKQIVSNVLSNAIKFTEQGEVRLTLNVQPHPDGSQVAIGIRVDDTGAGIGEVDLRRLFSPFVQASNNHQSARSGSGLGLVICRTLCEMMGGTIQMSSEPGKGTHVDISLNVPRLEPDAGQADDEVEGLASPGSMSILVVDDYPANRMLLAQQLSYLGHRVIDAENGAQGLAAWRAGRFDVVITDCNMPIMNGYDLARAIRSDEAGRALEPCLVLGLTANAQPEEIERCRQAGMDQCLFKPISLQDLSLCLASGTPGPESVSYAEPLAEGSDEIDLAYLQQLAQCDDALVNQLLTDMAVSTDEDLAQLMQLFVSDDFEGLAALAHKIKGGVALVQAKGLMRCCEQLEAACALGEPPLILPCVDALHAEMERFAQALEEHMQHQGTQ</sequence>
<evidence type="ECO:0000256" key="7">
    <source>
        <dbReference type="ARBA" id="ARBA00022679"/>
    </source>
</evidence>
<comment type="subcellular location">
    <subcellularLocation>
        <location evidence="2">Cell inner membrane</location>
        <topology evidence="2">Multi-pass membrane protein</topology>
    </subcellularLocation>
</comment>
<dbReference type="GO" id="GO:0000155">
    <property type="term" value="F:phosphorelay sensor kinase activity"/>
    <property type="evidence" value="ECO:0007669"/>
    <property type="project" value="UniProtKB-ARBA"/>
</dbReference>
<dbReference type="PROSITE" id="PS50894">
    <property type="entry name" value="HPT"/>
    <property type="match status" value="1"/>
</dbReference>
<evidence type="ECO:0000256" key="12">
    <source>
        <dbReference type="ARBA" id="ARBA00023012"/>
    </source>
</evidence>
<evidence type="ECO:0000256" key="8">
    <source>
        <dbReference type="ARBA" id="ARBA00022692"/>
    </source>
</evidence>
<name>A0A6I1WSU6_9PSED</name>
<keyword evidence="6 15" id="KW-0597">Phosphoprotein</keyword>
<evidence type="ECO:0000256" key="11">
    <source>
        <dbReference type="ARBA" id="ARBA00022989"/>
    </source>
</evidence>
<dbReference type="InterPro" id="IPR036890">
    <property type="entry name" value="HATPase_C_sf"/>
</dbReference>